<accession>A0AAW1E7K8</accession>
<name>A0AAW1E7K8_ZOAVI</name>
<evidence type="ECO:0000313" key="3">
    <source>
        <dbReference type="Proteomes" id="UP001488805"/>
    </source>
</evidence>
<comment type="caution">
    <text evidence="2">The sequence shown here is derived from an EMBL/GenBank/DDBJ whole genome shotgun (WGS) entry which is preliminary data.</text>
</comment>
<feature type="compositionally biased region" description="Basic and acidic residues" evidence="1">
    <location>
        <begin position="42"/>
        <end position="83"/>
    </location>
</feature>
<evidence type="ECO:0000313" key="2">
    <source>
        <dbReference type="EMBL" id="KAK9518491.1"/>
    </source>
</evidence>
<feature type="compositionally biased region" description="Basic and acidic residues" evidence="1">
    <location>
        <begin position="1"/>
        <end position="11"/>
    </location>
</feature>
<sequence length="105" mass="12070">MGIRESMRNDGETEDSERDEEQKGKNWREAARWGQKRKRKPQEKQAEEMREGWRGGEVSRGHERGNKDGKREEDEKRALEGHEGYGSSVAGSTERPDAAVKCSCY</sequence>
<dbReference type="AlphaFoldDB" id="A0AAW1E7K8"/>
<feature type="compositionally biased region" description="Basic and acidic residues" evidence="1">
    <location>
        <begin position="20"/>
        <end position="31"/>
    </location>
</feature>
<dbReference type="Proteomes" id="UP001488805">
    <property type="component" value="Unassembled WGS sequence"/>
</dbReference>
<gene>
    <name evidence="2" type="ORF">VZT92_023797</name>
</gene>
<protein>
    <submittedName>
        <fullName evidence="2">Uncharacterized protein</fullName>
    </submittedName>
</protein>
<reference evidence="2 3" key="1">
    <citation type="journal article" date="2024" name="Genome Biol. Evol.">
        <title>Chromosome-level genome assembly of the viviparous eelpout Zoarces viviparus.</title>
        <authorList>
            <person name="Fuhrmann N."/>
            <person name="Brasseur M.V."/>
            <person name="Bakowski C.E."/>
            <person name="Podsiadlowski L."/>
            <person name="Prost S."/>
            <person name="Krehenwinkel H."/>
            <person name="Mayer C."/>
        </authorList>
    </citation>
    <scope>NUCLEOTIDE SEQUENCE [LARGE SCALE GENOMIC DNA]</scope>
    <source>
        <strain evidence="2">NO-MEL_2022_Ind0_liver</strain>
    </source>
</reference>
<evidence type="ECO:0000256" key="1">
    <source>
        <dbReference type="SAM" id="MobiDB-lite"/>
    </source>
</evidence>
<feature type="region of interest" description="Disordered" evidence="1">
    <location>
        <begin position="1"/>
        <end position="105"/>
    </location>
</feature>
<keyword evidence="3" id="KW-1185">Reference proteome</keyword>
<dbReference type="EMBL" id="JBCEZU010000538">
    <property type="protein sequence ID" value="KAK9518491.1"/>
    <property type="molecule type" value="Genomic_DNA"/>
</dbReference>
<organism evidence="2 3">
    <name type="scientific">Zoarces viviparus</name>
    <name type="common">Viviparous eelpout</name>
    <name type="synonym">Blennius viviparus</name>
    <dbReference type="NCBI Taxonomy" id="48416"/>
    <lineage>
        <taxon>Eukaryota</taxon>
        <taxon>Metazoa</taxon>
        <taxon>Chordata</taxon>
        <taxon>Craniata</taxon>
        <taxon>Vertebrata</taxon>
        <taxon>Euteleostomi</taxon>
        <taxon>Actinopterygii</taxon>
        <taxon>Neopterygii</taxon>
        <taxon>Teleostei</taxon>
        <taxon>Neoteleostei</taxon>
        <taxon>Acanthomorphata</taxon>
        <taxon>Eupercaria</taxon>
        <taxon>Perciformes</taxon>
        <taxon>Cottioidei</taxon>
        <taxon>Zoarcales</taxon>
        <taxon>Zoarcidae</taxon>
        <taxon>Zoarcinae</taxon>
        <taxon>Zoarces</taxon>
    </lineage>
</organism>
<proteinExistence type="predicted"/>